<name>A0ABT3J861_9RHOB</name>
<dbReference type="InterPro" id="IPR036388">
    <property type="entry name" value="WH-like_DNA-bd_sf"/>
</dbReference>
<sequence>MAEKSYSLFCPLAMACEIIEPRWTLLILAEMWDGSTRFNEIRRGVPGISPTLLSRRLKEMEANGLVERIEDRAKATVDYVRTPLATELEDAMTCLGDWAYRNIRASVVLGEPNPDYLMWQLRRTIDPVQLPRRRIVIRFHFTDLTEEVASYWMVAKPGVDVDLCMSDPGFEVDLFIEAEVKALTSAWMGYSALETEIANDRIYVSGDPILIRSVDRWLGLCPYAEAG</sequence>
<reference evidence="5 6" key="1">
    <citation type="submission" date="2022-10" db="EMBL/GenBank/DDBJ databases">
        <title>Defluviimonas sp. CAU 1641 isolated from mud.</title>
        <authorList>
            <person name="Kim W."/>
        </authorList>
    </citation>
    <scope>NUCLEOTIDE SEQUENCE [LARGE SCALE GENOMIC DNA]</scope>
    <source>
        <strain evidence="5 6">CAU 1641</strain>
    </source>
</reference>
<dbReference type="PANTHER" id="PTHR33204:SF37">
    <property type="entry name" value="HTH-TYPE TRANSCRIPTIONAL REGULATOR YODB"/>
    <property type="match status" value="1"/>
</dbReference>
<dbReference type="Gene3D" id="1.10.10.10">
    <property type="entry name" value="Winged helix-like DNA-binding domain superfamily/Winged helix DNA-binding domain"/>
    <property type="match status" value="1"/>
</dbReference>
<protein>
    <submittedName>
        <fullName evidence="5">Helix-turn-helix transcriptional regulator</fullName>
    </submittedName>
</protein>
<evidence type="ECO:0000256" key="1">
    <source>
        <dbReference type="ARBA" id="ARBA00023015"/>
    </source>
</evidence>
<dbReference type="CDD" id="cd00090">
    <property type="entry name" value="HTH_ARSR"/>
    <property type="match status" value="1"/>
</dbReference>
<dbReference type="SUPFAM" id="SSF46785">
    <property type="entry name" value="Winged helix' DNA-binding domain"/>
    <property type="match status" value="1"/>
</dbReference>
<keyword evidence="3" id="KW-0804">Transcription</keyword>
<evidence type="ECO:0000256" key="2">
    <source>
        <dbReference type="ARBA" id="ARBA00023125"/>
    </source>
</evidence>
<evidence type="ECO:0000313" key="5">
    <source>
        <dbReference type="EMBL" id="MCW3783840.1"/>
    </source>
</evidence>
<dbReference type="RefSeq" id="WP_264773218.1">
    <property type="nucleotide sequence ID" value="NZ_JAPDOG010000026.1"/>
</dbReference>
<dbReference type="InterPro" id="IPR002577">
    <property type="entry name" value="HTH_HxlR"/>
</dbReference>
<accession>A0ABT3J861</accession>
<comment type="caution">
    <text evidence="5">The sequence shown here is derived from an EMBL/GenBank/DDBJ whole genome shotgun (WGS) entry which is preliminary data.</text>
</comment>
<dbReference type="PROSITE" id="PS51257">
    <property type="entry name" value="PROKAR_LIPOPROTEIN"/>
    <property type="match status" value="1"/>
</dbReference>
<dbReference type="InterPro" id="IPR011991">
    <property type="entry name" value="ArsR-like_HTH"/>
</dbReference>
<dbReference type="EMBL" id="JAPDOG010000026">
    <property type="protein sequence ID" value="MCW3783840.1"/>
    <property type="molecule type" value="Genomic_DNA"/>
</dbReference>
<dbReference type="Proteomes" id="UP001207582">
    <property type="component" value="Unassembled WGS sequence"/>
</dbReference>
<dbReference type="PANTHER" id="PTHR33204">
    <property type="entry name" value="TRANSCRIPTIONAL REGULATOR, MARR FAMILY"/>
    <property type="match status" value="1"/>
</dbReference>
<proteinExistence type="predicted"/>
<dbReference type="Pfam" id="PF01638">
    <property type="entry name" value="HxlR"/>
    <property type="match status" value="1"/>
</dbReference>
<keyword evidence="2" id="KW-0238">DNA-binding</keyword>
<evidence type="ECO:0000313" key="6">
    <source>
        <dbReference type="Proteomes" id="UP001207582"/>
    </source>
</evidence>
<evidence type="ECO:0000256" key="3">
    <source>
        <dbReference type="ARBA" id="ARBA00023163"/>
    </source>
</evidence>
<organism evidence="5 6">
    <name type="scientific">Defluviimonas salinarum</name>
    <dbReference type="NCBI Taxonomy" id="2992147"/>
    <lineage>
        <taxon>Bacteria</taxon>
        <taxon>Pseudomonadati</taxon>
        <taxon>Pseudomonadota</taxon>
        <taxon>Alphaproteobacteria</taxon>
        <taxon>Rhodobacterales</taxon>
        <taxon>Paracoccaceae</taxon>
        <taxon>Albidovulum</taxon>
    </lineage>
</organism>
<evidence type="ECO:0000259" key="4">
    <source>
        <dbReference type="PROSITE" id="PS51118"/>
    </source>
</evidence>
<dbReference type="PROSITE" id="PS51118">
    <property type="entry name" value="HTH_HXLR"/>
    <property type="match status" value="1"/>
</dbReference>
<keyword evidence="1" id="KW-0805">Transcription regulation</keyword>
<dbReference type="InterPro" id="IPR036390">
    <property type="entry name" value="WH_DNA-bd_sf"/>
</dbReference>
<feature type="domain" description="HTH hxlR-type" evidence="4">
    <location>
        <begin position="10"/>
        <end position="107"/>
    </location>
</feature>
<keyword evidence="6" id="KW-1185">Reference proteome</keyword>
<gene>
    <name evidence="5" type="ORF">OM960_20080</name>
</gene>